<reference evidence="1 2" key="1">
    <citation type="submission" date="2019-06" db="EMBL/GenBank/DDBJ databases">
        <title>A novel bacterium of genus Amaricoccus, isolated from marine sediment.</title>
        <authorList>
            <person name="Huang H."/>
            <person name="Mo K."/>
            <person name="Hu Y."/>
        </authorList>
    </citation>
    <scope>NUCLEOTIDE SEQUENCE [LARGE SCALE GENOMIC DNA]</scope>
    <source>
        <strain evidence="1 2">HB172011</strain>
    </source>
</reference>
<dbReference type="OrthoDB" id="9790710at2"/>
<keyword evidence="1" id="KW-0808">Transferase</keyword>
<dbReference type="InterPro" id="IPR050194">
    <property type="entry name" value="Glycosyltransferase_grp1"/>
</dbReference>
<dbReference type="CDD" id="cd03801">
    <property type="entry name" value="GT4_PimA-like"/>
    <property type="match status" value="1"/>
</dbReference>
<dbReference type="Pfam" id="PF13692">
    <property type="entry name" value="Glyco_trans_1_4"/>
    <property type="match status" value="1"/>
</dbReference>
<organism evidence="1 2">
    <name type="scientific">Amaricoccus solimangrovi</name>
    <dbReference type="NCBI Taxonomy" id="2589815"/>
    <lineage>
        <taxon>Bacteria</taxon>
        <taxon>Pseudomonadati</taxon>
        <taxon>Pseudomonadota</taxon>
        <taxon>Alphaproteobacteria</taxon>
        <taxon>Rhodobacterales</taxon>
        <taxon>Paracoccaceae</taxon>
        <taxon>Amaricoccus</taxon>
    </lineage>
</organism>
<dbReference type="SUPFAM" id="SSF53756">
    <property type="entry name" value="UDP-Glycosyltransferase/glycogen phosphorylase"/>
    <property type="match status" value="1"/>
</dbReference>
<comment type="caution">
    <text evidence="1">The sequence shown here is derived from an EMBL/GenBank/DDBJ whole genome shotgun (WGS) entry which is preliminary data.</text>
</comment>
<dbReference type="GO" id="GO:0016757">
    <property type="term" value="F:glycosyltransferase activity"/>
    <property type="evidence" value="ECO:0007669"/>
    <property type="project" value="TreeGrafter"/>
</dbReference>
<dbReference type="PANTHER" id="PTHR45947:SF3">
    <property type="entry name" value="SULFOQUINOVOSYL TRANSFERASE SQD2"/>
    <property type="match status" value="1"/>
</dbReference>
<name>A0A501WSB8_9RHOB</name>
<evidence type="ECO:0000313" key="2">
    <source>
        <dbReference type="Proteomes" id="UP000319255"/>
    </source>
</evidence>
<dbReference type="RefSeq" id="WP_140454599.1">
    <property type="nucleotide sequence ID" value="NZ_VFRP01000012.1"/>
</dbReference>
<sequence>MSRRFLLSCFACDPRAGSEPYVGWHWARRVHAGHARIVLTRRHHRAALAPHAGDGLEFRFFDLPFLAGLDHRHRLMKLYYILWQIAVLPYAAWIVRRERITDIHHVTYNAVDFPGLLWAIPGPRFLWGPAGGGQTPPRALAAFYGAGWRRQVWRARMKAGLRFNPFVRLALARATLVLAANAETEARLAPLARSGRVRRMLETAIDPPAATPRQARDPLRVLWVGRFEPRKAPGLLLGVARALSIARPGDFAFTMIGAGPLLAEIRAAALDIPGLAVRGEIPFAAIGDVYAAADVLAFTSLQDTSGNVVLEALAAGIPVVALDHQGAAEILPPGGGLLVPVGPPEAVIGGFAEALIRLTDAETYAAASRAALANIRAHHTWDSRAARFAGLIDAASPAQPSAKSARAMP</sequence>
<dbReference type="AlphaFoldDB" id="A0A501WSB8"/>
<protein>
    <submittedName>
        <fullName evidence="1">Glycosyltransferase family 4 protein</fullName>
    </submittedName>
</protein>
<accession>A0A501WSB8</accession>
<proteinExistence type="predicted"/>
<dbReference type="Proteomes" id="UP000319255">
    <property type="component" value="Unassembled WGS sequence"/>
</dbReference>
<gene>
    <name evidence="1" type="ORF">FJM51_13125</name>
</gene>
<evidence type="ECO:0000313" key="1">
    <source>
        <dbReference type="EMBL" id="TPE49901.1"/>
    </source>
</evidence>
<dbReference type="EMBL" id="VFRP01000012">
    <property type="protein sequence ID" value="TPE49901.1"/>
    <property type="molecule type" value="Genomic_DNA"/>
</dbReference>
<dbReference type="Gene3D" id="3.40.50.2000">
    <property type="entry name" value="Glycogen Phosphorylase B"/>
    <property type="match status" value="1"/>
</dbReference>
<dbReference type="PANTHER" id="PTHR45947">
    <property type="entry name" value="SULFOQUINOVOSYL TRANSFERASE SQD2"/>
    <property type="match status" value="1"/>
</dbReference>
<keyword evidence="2" id="KW-1185">Reference proteome</keyword>